<keyword evidence="6" id="KW-1185">Reference proteome</keyword>
<sequence length="293" mass="34628">MQTMKFLEDVELHEIPYRFSYRKITTENYKGFYHCHQGMEFLYVHQGTGQIVVNSKVYTIQSGTFLYLQPYQLHHIQVEVRPDAPFERTIISLEPSIFEPYFASFPHLNAYFQHLWKNELEEQVLQQIDNNSFISQLFQHHHAGFSKYQLDAKQQNFALLLLQIFQFLYAKGFGNPIENGNGLNPQRQLRYSEKIMNWLEGHYADEISLDTLADHLHISKYYVSRIFKQETGATLMDYILARRIRQACLLLITSNKGIEQISIEVGMNNFPYFCQAFKKLVGTTPMKYRKKLR</sequence>
<keyword evidence="1" id="KW-0805">Transcription regulation</keyword>
<evidence type="ECO:0000313" key="6">
    <source>
        <dbReference type="Proteomes" id="UP000616779"/>
    </source>
</evidence>
<feature type="domain" description="HTH araC/xylS-type" evidence="4">
    <location>
        <begin position="193"/>
        <end position="291"/>
    </location>
</feature>
<proteinExistence type="predicted"/>
<dbReference type="Pfam" id="PF12833">
    <property type="entry name" value="HTH_18"/>
    <property type="match status" value="1"/>
</dbReference>
<dbReference type="PROSITE" id="PS00041">
    <property type="entry name" value="HTH_ARAC_FAMILY_1"/>
    <property type="match status" value="1"/>
</dbReference>
<evidence type="ECO:0000313" key="5">
    <source>
        <dbReference type="EMBL" id="NOU71997.1"/>
    </source>
</evidence>
<dbReference type="Proteomes" id="UP000616779">
    <property type="component" value="Unassembled WGS sequence"/>
</dbReference>
<protein>
    <submittedName>
        <fullName evidence="5">Helix-turn-helix domain-containing protein</fullName>
    </submittedName>
</protein>
<evidence type="ECO:0000259" key="4">
    <source>
        <dbReference type="PROSITE" id="PS01124"/>
    </source>
</evidence>
<dbReference type="SUPFAM" id="SSF46689">
    <property type="entry name" value="Homeodomain-like"/>
    <property type="match status" value="2"/>
</dbReference>
<dbReference type="Pfam" id="PF02311">
    <property type="entry name" value="AraC_binding"/>
    <property type="match status" value="1"/>
</dbReference>
<dbReference type="SUPFAM" id="SSF51215">
    <property type="entry name" value="Regulatory protein AraC"/>
    <property type="match status" value="1"/>
</dbReference>
<keyword evidence="3" id="KW-0804">Transcription</keyword>
<dbReference type="PROSITE" id="PS01124">
    <property type="entry name" value="HTH_ARAC_FAMILY_2"/>
    <property type="match status" value="1"/>
</dbReference>
<dbReference type="EMBL" id="WHOA01000085">
    <property type="protein sequence ID" value="NOU71997.1"/>
    <property type="molecule type" value="Genomic_DNA"/>
</dbReference>
<organism evidence="5 6">
    <name type="scientific">Paenibacillus phytorum</name>
    <dbReference type="NCBI Taxonomy" id="2654977"/>
    <lineage>
        <taxon>Bacteria</taxon>
        <taxon>Bacillati</taxon>
        <taxon>Bacillota</taxon>
        <taxon>Bacilli</taxon>
        <taxon>Bacillales</taxon>
        <taxon>Paenibacillaceae</taxon>
        <taxon>Paenibacillus</taxon>
    </lineage>
</organism>
<dbReference type="InterPro" id="IPR014710">
    <property type="entry name" value="RmlC-like_jellyroll"/>
</dbReference>
<evidence type="ECO:0000256" key="1">
    <source>
        <dbReference type="ARBA" id="ARBA00023015"/>
    </source>
</evidence>
<dbReference type="InterPro" id="IPR009057">
    <property type="entry name" value="Homeodomain-like_sf"/>
</dbReference>
<dbReference type="Gene3D" id="2.60.120.10">
    <property type="entry name" value="Jelly Rolls"/>
    <property type="match status" value="1"/>
</dbReference>
<dbReference type="InterPro" id="IPR037923">
    <property type="entry name" value="HTH-like"/>
</dbReference>
<evidence type="ECO:0000256" key="3">
    <source>
        <dbReference type="ARBA" id="ARBA00023163"/>
    </source>
</evidence>
<name>A0ABX1XTY2_9BACL</name>
<dbReference type="InterPro" id="IPR003313">
    <property type="entry name" value="AraC-bd"/>
</dbReference>
<keyword evidence="2" id="KW-0238">DNA-binding</keyword>
<dbReference type="InterPro" id="IPR018062">
    <property type="entry name" value="HTH_AraC-typ_CS"/>
</dbReference>
<dbReference type="PANTHER" id="PTHR43280">
    <property type="entry name" value="ARAC-FAMILY TRANSCRIPTIONAL REGULATOR"/>
    <property type="match status" value="1"/>
</dbReference>
<dbReference type="Gene3D" id="1.10.10.60">
    <property type="entry name" value="Homeodomain-like"/>
    <property type="match status" value="2"/>
</dbReference>
<gene>
    <name evidence="5" type="ORF">GC098_11295</name>
</gene>
<dbReference type="InterPro" id="IPR018060">
    <property type="entry name" value="HTH_AraC"/>
</dbReference>
<dbReference type="PANTHER" id="PTHR43280:SF28">
    <property type="entry name" value="HTH-TYPE TRANSCRIPTIONAL ACTIVATOR RHAS"/>
    <property type="match status" value="1"/>
</dbReference>
<accession>A0ABX1XTY2</accession>
<reference evidence="5 6" key="1">
    <citation type="submission" date="2019-10" db="EMBL/GenBank/DDBJ databases">
        <title>Description of Paenibacillus terrestris sp. nov.</title>
        <authorList>
            <person name="Carlier A."/>
            <person name="Qi S."/>
        </authorList>
    </citation>
    <scope>NUCLEOTIDE SEQUENCE [LARGE SCALE GENOMIC DNA]</scope>
    <source>
        <strain evidence="5 6">LMG 31458</strain>
    </source>
</reference>
<dbReference type="SMART" id="SM00342">
    <property type="entry name" value="HTH_ARAC"/>
    <property type="match status" value="1"/>
</dbReference>
<comment type="caution">
    <text evidence="5">The sequence shown here is derived from an EMBL/GenBank/DDBJ whole genome shotgun (WGS) entry which is preliminary data.</text>
</comment>
<evidence type="ECO:0000256" key="2">
    <source>
        <dbReference type="ARBA" id="ARBA00023125"/>
    </source>
</evidence>